<dbReference type="AlphaFoldDB" id="A0A167FFL2"/>
<dbReference type="Proteomes" id="UP000076738">
    <property type="component" value="Unassembled WGS sequence"/>
</dbReference>
<evidence type="ECO:0000256" key="1">
    <source>
        <dbReference type="SAM" id="MobiDB-lite"/>
    </source>
</evidence>
<dbReference type="GO" id="GO:0005938">
    <property type="term" value="C:cell cortex"/>
    <property type="evidence" value="ECO:0007669"/>
    <property type="project" value="TreeGrafter"/>
</dbReference>
<sequence length="450" mass="48880">MSTGEPFQIEIPSFDEDEDYSNVITPIPQGHARPFFDPNSPLPSTGAFQPPPAAGADDSPSGPSQHFINRHVRGDSTSSETSVVSLGRVKGNLLRAPGGHSSAAAFGALRAAMKSMRAFTEVAARVPPMPSLTINREKSAEGKDTYPELRNPFAKQTSTPARSQSPALSIKSVKKHPTMSVSRSRPSQQSASHVTTTSASTSSTRNPSSNWGLTHSAASSWAYDSDYSDLGREMRDADVLPVPKLPRSVGQVRVPAVGVDEAVRLGAAVVENEPKTPGELALHVVFTQFVAKVEEKIRKVLDGNLDKDPSVVSVFGWKVDPSLDSLFVSLGHIAQQHTNSVIEALMRWRKTQREAVAPEQVEKALSTSAKTRTGQEARQILNHRKHLSSIYVFSRALLVLMRTMGKDSMGEALAIHLENTIFNEYRDLDPRALAQSSNWKSVAALYVKVL</sequence>
<evidence type="ECO:0000313" key="3">
    <source>
        <dbReference type="EMBL" id="KZO89439.1"/>
    </source>
</evidence>
<dbReference type="InterPro" id="IPR025614">
    <property type="entry name" value="Cell_morpho_N"/>
</dbReference>
<dbReference type="GO" id="GO:0030427">
    <property type="term" value="C:site of polarized growth"/>
    <property type="evidence" value="ECO:0007669"/>
    <property type="project" value="TreeGrafter"/>
</dbReference>
<evidence type="ECO:0000313" key="4">
    <source>
        <dbReference type="Proteomes" id="UP000076738"/>
    </source>
</evidence>
<gene>
    <name evidence="3" type="ORF">CALVIDRAFT_569916</name>
</gene>
<reference evidence="3 4" key="1">
    <citation type="journal article" date="2016" name="Mol. Biol. Evol.">
        <title>Comparative Genomics of Early-Diverging Mushroom-Forming Fungi Provides Insights into the Origins of Lignocellulose Decay Capabilities.</title>
        <authorList>
            <person name="Nagy L.G."/>
            <person name="Riley R."/>
            <person name="Tritt A."/>
            <person name="Adam C."/>
            <person name="Daum C."/>
            <person name="Floudas D."/>
            <person name="Sun H."/>
            <person name="Yadav J.S."/>
            <person name="Pangilinan J."/>
            <person name="Larsson K.H."/>
            <person name="Matsuura K."/>
            <person name="Barry K."/>
            <person name="Labutti K."/>
            <person name="Kuo R."/>
            <person name="Ohm R.A."/>
            <person name="Bhattacharya S.S."/>
            <person name="Shirouzu T."/>
            <person name="Yoshinaga Y."/>
            <person name="Martin F.M."/>
            <person name="Grigoriev I.V."/>
            <person name="Hibbett D.S."/>
        </authorList>
    </citation>
    <scope>NUCLEOTIDE SEQUENCE [LARGE SCALE GENOMIC DNA]</scope>
    <source>
        <strain evidence="3 4">TUFC12733</strain>
    </source>
</reference>
<feature type="compositionally biased region" description="Low complexity" evidence="1">
    <location>
        <begin position="187"/>
        <end position="214"/>
    </location>
</feature>
<evidence type="ECO:0000259" key="2">
    <source>
        <dbReference type="Pfam" id="PF14222"/>
    </source>
</evidence>
<feature type="non-terminal residue" evidence="3">
    <location>
        <position position="450"/>
    </location>
</feature>
<feature type="domain" description="Cell morphogenesis protein N-terminal" evidence="2">
    <location>
        <begin position="383"/>
        <end position="450"/>
    </location>
</feature>
<dbReference type="GO" id="GO:0000902">
    <property type="term" value="P:cell morphogenesis"/>
    <property type="evidence" value="ECO:0007669"/>
    <property type="project" value="InterPro"/>
</dbReference>
<dbReference type="OrthoDB" id="6287725at2759"/>
<dbReference type="Pfam" id="PF14222">
    <property type="entry name" value="MOR2-PAG1_N"/>
    <property type="match status" value="1"/>
</dbReference>
<dbReference type="InterPro" id="IPR039867">
    <property type="entry name" value="Furry/Tao3/Mor2"/>
</dbReference>
<accession>A0A167FFL2</accession>
<feature type="region of interest" description="Disordered" evidence="1">
    <location>
        <begin position="1"/>
        <end position="82"/>
    </location>
</feature>
<organism evidence="3 4">
    <name type="scientific">Calocera viscosa (strain TUFC12733)</name>
    <dbReference type="NCBI Taxonomy" id="1330018"/>
    <lineage>
        <taxon>Eukaryota</taxon>
        <taxon>Fungi</taxon>
        <taxon>Dikarya</taxon>
        <taxon>Basidiomycota</taxon>
        <taxon>Agaricomycotina</taxon>
        <taxon>Dacrymycetes</taxon>
        <taxon>Dacrymycetales</taxon>
        <taxon>Dacrymycetaceae</taxon>
        <taxon>Calocera</taxon>
    </lineage>
</organism>
<dbReference type="STRING" id="1330018.A0A167FFL2"/>
<keyword evidence="4" id="KW-1185">Reference proteome</keyword>
<dbReference type="EMBL" id="KV417415">
    <property type="protein sequence ID" value="KZO89439.1"/>
    <property type="molecule type" value="Genomic_DNA"/>
</dbReference>
<feature type="compositionally biased region" description="Basic and acidic residues" evidence="1">
    <location>
        <begin position="135"/>
        <end position="147"/>
    </location>
</feature>
<dbReference type="PANTHER" id="PTHR12295">
    <property type="entry name" value="FURRY-RELATED"/>
    <property type="match status" value="1"/>
</dbReference>
<protein>
    <recommendedName>
        <fullName evidence="2">Cell morphogenesis protein N-terminal domain-containing protein</fullName>
    </recommendedName>
</protein>
<feature type="compositionally biased region" description="Low complexity" evidence="1">
    <location>
        <begin position="54"/>
        <end position="64"/>
    </location>
</feature>
<name>A0A167FFL2_CALVF</name>
<proteinExistence type="predicted"/>
<feature type="region of interest" description="Disordered" evidence="1">
    <location>
        <begin position="134"/>
        <end position="214"/>
    </location>
</feature>
<dbReference type="PANTHER" id="PTHR12295:SF30">
    <property type="entry name" value="PROTEIN FURRY"/>
    <property type="match status" value="1"/>
</dbReference>
<feature type="compositionally biased region" description="Polar residues" evidence="1">
    <location>
        <begin position="154"/>
        <end position="167"/>
    </location>
</feature>